<dbReference type="Proteomes" id="UP001558713">
    <property type="component" value="Unassembled WGS sequence"/>
</dbReference>
<reference evidence="2 3" key="1">
    <citation type="submission" date="2024-04" db="EMBL/GenBank/DDBJ databases">
        <title>Genome assembly C_amara_ONT_v2.</title>
        <authorList>
            <person name="Yant L."/>
            <person name="Moore C."/>
            <person name="Slenker M."/>
        </authorList>
    </citation>
    <scope>NUCLEOTIDE SEQUENCE [LARGE SCALE GENOMIC DNA]</scope>
    <source>
        <tissue evidence="2">Leaf</tissue>
    </source>
</reference>
<sequence>MITSATLDNKIEVNEVLNGDTHSYVRKSQKANKRDKPKSEIILSSSHVTLTPLRCVGDTIEYKLKYKDMSRPFSKVKVIITQEFKEKDQASVDGMLSRILQMNISDQRATRQSLNPPPPCPDPDEEVSHHPMDSYHA</sequence>
<dbReference type="EMBL" id="JBANAX010000067">
    <property type="protein sequence ID" value="KAL1223740.1"/>
    <property type="molecule type" value="Genomic_DNA"/>
</dbReference>
<name>A0ABD1C2T6_CARAN</name>
<evidence type="ECO:0000313" key="3">
    <source>
        <dbReference type="Proteomes" id="UP001558713"/>
    </source>
</evidence>
<gene>
    <name evidence="2" type="ORF">V5N11_029787</name>
</gene>
<feature type="compositionally biased region" description="Basic and acidic residues" evidence="1">
    <location>
        <begin position="126"/>
        <end position="137"/>
    </location>
</feature>
<accession>A0ABD1C2T6</accession>
<feature type="compositionally biased region" description="Polar residues" evidence="1">
    <location>
        <begin position="103"/>
        <end position="114"/>
    </location>
</feature>
<protein>
    <submittedName>
        <fullName evidence="2">Uncharacterized protein</fullName>
    </submittedName>
</protein>
<organism evidence="2 3">
    <name type="scientific">Cardamine amara subsp. amara</name>
    <dbReference type="NCBI Taxonomy" id="228776"/>
    <lineage>
        <taxon>Eukaryota</taxon>
        <taxon>Viridiplantae</taxon>
        <taxon>Streptophyta</taxon>
        <taxon>Embryophyta</taxon>
        <taxon>Tracheophyta</taxon>
        <taxon>Spermatophyta</taxon>
        <taxon>Magnoliopsida</taxon>
        <taxon>eudicotyledons</taxon>
        <taxon>Gunneridae</taxon>
        <taxon>Pentapetalae</taxon>
        <taxon>rosids</taxon>
        <taxon>malvids</taxon>
        <taxon>Brassicales</taxon>
        <taxon>Brassicaceae</taxon>
        <taxon>Cardamineae</taxon>
        <taxon>Cardamine</taxon>
    </lineage>
</organism>
<keyword evidence="3" id="KW-1185">Reference proteome</keyword>
<dbReference type="AlphaFoldDB" id="A0ABD1C2T6"/>
<comment type="caution">
    <text evidence="2">The sequence shown here is derived from an EMBL/GenBank/DDBJ whole genome shotgun (WGS) entry which is preliminary data.</text>
</comment>
<evidence type="ECO:0000256" key="1">
    <source>
        <dbReference type="SAM" id="MobiDB-lite"/>
    </source>
</evidence>
<feature type="region of interest" description="Disordered" evidence="1">
    <location>
        <begin position="103"/>
        <end position="137"/>
    </location>
</feature>
<proteinExistence type="predicted"/>
<evidence type="ECO:0000313" key="2">
    <source>
        <dbReference type="EMBL" id="KAL1223740.1"/>
    </source>
</evidence>